<dbReference type="GO" id="GO:0004673">
    <property type="term" value="F:protein histidine kinase activity"/>
    <property type="evidence" value="ECO:0007669"/>
    <property type="project" value="UniProtKB-EC"/>
</dbReference>
<comment type="catalytic activity">
    <reaction evidence="1">
        <text>ATP + protein L-histidine = ADP + protein N-phospho-L-histidine.</text>
        <dbReference type="EC" id="2.7.13.3"/>
    </reaction>
</comment>
<evidence type="ECO:0000256" key="3">
    <source>
        <dbReference type="ARBA" id="ARBA00022553"/>
    </source>
</evidence>
<keyword evidence="7" id="KW-0067">ATP-binding</keyword>
<dbReference type="SUPFAM" id="SSF55781">
    <property type="entry name" value="GAF domain-like"/>
    <property type="match status" value="1"/>
</dbReference>
<keyword evidence="6 9" id="KW-0418">Kinase</keyword>
<evidence type="ECO:0000313" key="10">
    <source>
        <dbReference type="Proteomes" id="UP000588068"/>
    </source>
</evidence>
<evidence type="ECO:0000256" key="1">
    <source>
        <dbReference type="ARBA" id="ARBA00000085"/>
    </source>
</evidence>
<dbReference type="InterPro" id="IPR036890">
    <property type="entry name" value="HATPase_C_sf"/>
</dbReference>
<dbReference type="Proteomes" id="UP000588068">
    <property type="component" value="Unassembled WGS sequence"/>
</dbReference>
<dbReference type="GO" id="GO:0005524">
    <property type="term" value="F:ATP binding"/>
    <property type="evidence" value="ECO:0007669"/>
    <property type="project" value="UniProtKB-KW"/>
</dbReference>
<evidence type="ECO:0000313" key="9">
    <source>
        <dbReference type="EMBL" id="MBB6092486.1"/>
    </source>
</evidence>
<dbReference type="RefSeq" id="WP_184330282.1">
    <property type="nucleotide sequence ID" value="NZ_JACHHZ010000002.1"/>
</dbReference>
<dbReference type="InterPro" id="IPR003018">
    <property type="entry name" value="GAF"/>
</dbReference>
<keyword evidence="4" id="KW-0808">Transferase</keyword>
<evidence type="ECO:0000256" key="6">
    <source>
        <dbReference type="ARBA" id="ARBA00022777"/>
    </source>
</evidence>
<dbReference type="InterPro" id="IPR029016">
    <property type="entry name" value="GAF-like_dom_sf"/>
</dbReference>
<dbReference type="Gene3D" id="3.30.450.40">
    <property type="match status" value="1"/>
</dbReference>
<dbReference type="PANTHER" id="PTHR41523">
    <property type="entry name" value="TWO-COMPONENT SYSTEM SENSOR PROTEIN"/>
    <property type="match status" value="1"/>
</dbReference>
<proteinExistence type="predicted"/>
<dbReference type="Gene3D" id="3.30.565.10">
    <property type="entry name" value="Histidine kinase-like ATPase, C-terminal domain"/>
    <property type="match status" value="1"/>
</dbReference>
<dbReference type="InterPro" id="IPR011495">
    <property type="entry name" value="Sig_transdc_His_kin_sub2_dim/P"/>
</dbReference>
<dbReference type="Pfam" id="PF01590">
    <property type="entry name" value="GAF"/>
    <property type="match status" value="1"/>
</dbReference>
<dbReference type="InterPro" id="IPR004358">
    <property type="entry name" value="Sig_transdc_His_kin-like_C"/>
</dbReference>
<keyword evidence="3" id="KW-0597">Phosphoprotein</keyword>
<dbReference type="Pfam" id="PF07568">
    <property type="entry name" value="HisKA_2"/>
    <property type="match status" value="1"/>
</dbReference>
<protein>
    <recommendedName>
        <fullName evidence="2">histidine kinase</fullName>
        <ecNumber evidence="2">2.7.13.3</ecNumber>
    </recommendedName>
</protein>
<keyword evidence="10" id="KW-1185">Reference proteome</keyword>
<dbReference type="SMART" id="SM00387">
    <property type="entry name" value="HATPase_c"/>
    <property type="match status" value="1"/>
</dbReference>
<dbReference type="EC" id="2.7.13.3" evidence="2"/>
<organism evidence="9 10">
    <name type="scientific">Povalibacter uvarum</name>
    <dbReference type="NCBI Taxonomy" id="732238"/>
    <lineage>
        <taxon>Bacteria</taxon>
        <taxon>Pseudomonadati</taxon>
        <taxon>Pseudomonadota</taxon>
        <taxon>Gammaproteobacteria</taxon>
        <taxon>Steroidobacterales</taxon>
        <taxon>Steroidobacteraceae</taxon>
        <taxon>Povalibacter</taxon>
    </lineage>
</organism>
<dbReference type="Pfam" id="PF02518">
    <property type="entry name" value="HATPase_c"/>
    <property type="match status" value="1"/>
</dbReference>
<evidence type="ECO:0000256" key="4">
    <source>
        <dbReference type="ARBA" id="ARBA00022679"/>
    </source>
</evidence>
<gene>
    <name evidence="9" type="ORF">HNQ60_001364</name>
</gene>
<feature type="domain" description="Histidine kinase" evidence="8">
    <location>
        <begin position="248"/>
        <end position="443"/>
    </location>
</feature>
<evidence type="ECO:0000259" key="8">
    <source>
        <dbReference type="PROSITE" id="PS50109"/>
    </source>
</evidence>
<keyword evidence="5" id="KW-0547">Nucleotide-binding</keyword>
<reference evidence="9 10" key="1">
    <citation type="submission" date="2020-08" db="EMBL/GenBank/DDBJ databases">
        <title>Genomic Encyclopedia of Type Strains, Phase IV (KMG-IV): sequencing the most valuable type-strain genomes for metagenomic binning, comparative biology and taxonomic classification.</title>
        <authorList>
            <person name="Goeker M."/>
        </authorList>
    </citation>
    <scope>NUCLEOTIDE SEQUENCE [LARGE SCALE GENOMIC DNA]</scope>
    <source>
        <strain evidence="9 10">DSM 26723</strain>
    </source>
</reference>
<name>A0A841HI61_9GAMM</name>
<dbReference type="InterPro" id="IPR005467">
    <property type="entry name" value="His_kinase_dom"/>
</dbReference>
<evidence type="ECO:0000256" key="2">
    <source>
        <dbReference type="ARBA" id="ARBA00012438"/>
    </source>
</evidence>
<dbReference type="PROSITE" id="PS50109">
    <property type="entry name" value="HIS_KIN"/>
    <property type="match status" value="1"/>
</dbReference>
<evidence type="ECO:0000256" key="5">
    <source>
        <dbReference type="ARBA" id="ARBA00022741"/>
    </source>
</evidence>
<dbReference type="AlphaFoldDB" id="A0A841HI61"/>
<dbReference type="InterPro" id="IPR003594">
    <property type="entry name" value="HATPase_dom"/>
</dbReference>
<dbReference type="SUPFAM" id="SSF55874">
    <property type="entry name" value="ATPase domain of HSP90 chaperone/DNA topoisomerase II/histidine kinase"/>
    <property type="match status" value="1"/>
</dbReference>
<accession>A0A841HI61</accession>
<evidence type="ECO:0000256" key="7">
    <source>
        <dbReference type="ARBA" id="ARBA00022840"/>
    </source>
</evidence>
<dbReference type="PANTHER" id="PTHR41523:SF8">
    <property type="entry name" value="ETHYLENE RESPONSE SENSOR PROTEIN"/>
    <property type="match status" value="1"/>
</dbReference>
<dbReference type="EMBL" id="JACHHZ010000002">
    <property type="protein sequence ID" value="MBB6092486.1"/>
    <property type="molecule type" value="Genomic_DNA"/>
</dbReference>
<dbReference type="PRINTS" id="PR00344">
    <property type="entry name" value="BCTRLSENSOR"/>
</dbReference>
<sequence>MSTAATADLARQGIDLFVTEEEMHPAQRAPDFLAEAAEFRALSQILADDPLGALRRLLEGARRLCHAGSAGVSLLRHNAVGREIACWEVLSGMLAPYEGSGTPQVSTPCDLCLSTGKTILVSNPEQVHAQMRRIQPAIVETLVVPLHESLRMPLGTLWVTHHDRSSRFDAGDARILEQLGVQSVLALRLLAQSKERRYALVLFESHQKAQRELLLHELHLERSLRERAEESEREMLQTLELKQAVVQEAHHRVKNTLQIAASVLSLHARATASEEVRAALNESHERLQLLAKVHELLCSDVDSAESILMPQLLDAVGDSIRQSFPDASGRVTLLVATDPVRLPADEAIALALLANEAVTNAYKHAFPKGSGGRIAVTLCGSAESTLTLQIADDGVGIPEDPASSGMGLKIIRSFATQLRGALTISPTTDGLGTTIALRLRPTTPLHLRAASASG</sequence>
<comment type="caution">
    <text evidence="9">The sequence shown here is derived from an EMBL/GenBank/DDBJ whole genome shotgun (WGS) entry which is preliminary data.</text>
</comment>